<dbReference type="Pfam" id="PF03031">
    <property type="entry name" value="NIF"/>
    <property type="match status" value="1"/>
</dbReference>
<dbReference type="SMART" id="SM00577">
    <property type="entry name" value="CPDc"/>
    <property type="match status" value="1"/>
</dbReference>
<comment type="function">
    <text evidence="3">Probable phosphatase.</text>
</comment>
<dbReference type="GO" id="GO:0004721">
    <property type="term" value="F:phosphoprotein phosphatase activity"/>
    <property type="evidence" value="ECO:0007669"/>
    <property type="project" value="UniProtKB-KW"/>
</dbReference>
<dbReference type="Proteomes" id="UP000243459">
    <property type="component" value="Chromosome 1"/>
</dbReference>
<keyword evidence="2" id="KW-0904">Protein phosphatase</keyword>
<evidence type="ECO:0000256" key="2">
    <source>
        <dbReference type="ARBA" id="ARBA00022912"/>
    </source>
</evidence>
<sequence>MVSLSVGLPPIMETIFSPVFDQNDSQFRPINHNDAVRDDSLELPQLVSVDSINGRFTFGDAQNCTVWDLYNSEVAASPLVGDIGYPDVITAGFQDYEHIQYEMIFDHETKYMVLPSLEKPLEVSSIDDDKSTEAAMSSDDSCFYLAIHQMTSKLETEIGYRYSGTEEVECFDPQIFLRNLPDISEADWPNLLQKETTKRKPITLVLDLDETLVHSTLEYCGDADFSFQVFFNMKQHTVYVKRRPHLQTFLERVSHMFEVVIFTASQSIYAEQLLDILDPNRNLFSKRMYRESCIFSDGNYTKDLTVLGVDLAKVLIVDNSPQVFRLQVNNGIPITSWFDDPSDQALISLLPFLETLVDADDVRPIIAERFGNAE</sequence>
<name>A0A5P1FX50_ASPOF</name>
<accession>A0A5P1FX50</accession>
<dbReference type="EMBL" id="CM007381">
    <property type="protein sequence ID" value="ONK81601.1"/>
    <property type="molecule type" value="Genomic_DNA"/>
</dbReference>
<organism evidence="6 7">
    <name type="scientific">Asparagus officinalis</name>
    <name type="common">Garden asparagus</name>
    <dbReference type="NCBI Taxonomy" id="4686"/>
    <lineage>
        <taxon>Eukaryota</taxon>
        <taxon>Viridiplantae</taxon>
        <taxon>Streptophyta</taxon>
        <taxon>Embryophyta</taxon>
        <taxon>Tracheophyta</taxon>
        <taxon>Spermatophyta</taxon>
        <taxon>Magnoliopsida</taxon>
        <taxon>Liliopsida</taxon>
        <taxon>Asparagales</taxon>
        <taxon>Asparagaceae</taxon>
        <taxon>Asparagoideae</taxon>
        <taxon>Asparagus</taxon>
    </lineage>
</organism>
<evidence type="ECO:0000256" key="4">
    <source>
        <dbReference type="ARBA" id="ARBA00038355"/>
    </source>
</evidence>
<dbReference type="AlphaFoldDB" id="A0A5P1FX50"/>
<dbReference type="InterPro" id="IPR023214">
    <property type="entry name" value="HAD_sf"/>
</dbReference>
<keyword evidence="1" id="KW-0378">Hydrolase</keyword>
<dbReference type="CDD" id="cd07521">
    <property type="entry name" value="HAD_FCP1-like"/>
    <property type="match status" value="1"/>
</dbReference>
<dbReference type="InterPro" id="IPR050365">
    <property type="entry name" value="TIM50"/>
</dbReference>
<evidence type="ECO:0000256" key="3">
    <source>
        <dbReference type="ARBA" id="ARBA00037324"/>
    </source>
</evidence>
<proteinExistence type="inferred from homology"/>
<evidence type="ECO:0000313" key="6">
    <source>
        <dbReference type="EMBL" id="ONK81601.1"/>
    </source>
</evidence>
<dbReference type="SUPFAM" id="SSF56784">
    <property type="entry name" value="HAD-like"/>
    <property type="match status" value="1"/>
</dbReference>
<dbReference type="PROSITE" id="PS50969">
    <property type="entry name" value="FCP1"/>
    <property type="match status" value="1"/>
</dbReference>
<dbReference type="Gramene" id="ONK81601">
    <property type="protein sequence ID" value="ONK81601"/>
    <property type="gene ID" value="A4U43_C01F30990"/>
</dbReference>
<reference evidence="7" key="1">
    <citation type="journal article" date="2017" name="Nat. Commun.">
        <title>The asparagus genome sheds light on the origin and evolution of a young Y chromosome.</title>
        <authorList>
            <person name="Harkess A."/>
            <person name="Zhou J."/>
            <person name="Xu C."/>
            <person name="Bowers J.E."/>
            <person name="Van der Hulst R."/>
            <person name="Ayyampalayam S."/>
            <person name="Mercati F."/>
            <person name="Riccardi P."/>
            <person name="McKain M.R."/>
            <person name="Kakrana A."/>
            <person name="Tang H."/>
            <person name="Ray J."/>
            <person name="Groenendijk J."/>
            <person name="Arikit S."/>
            <person name="Mathioni S.M."/>
            <person name="Nakano M."/>
            <person name="Shan H."/>
            <person name="Telgmann-Rauber A."/>
            <person name="Kanno A."/>
            <person name="Yue Z."/>
            <person name="Chen H."/>
            <person name="Li W."/>
            <person name="Chen Y."/>
            <person name="Xu X."/>
            <person name="Zhang Y."/>
            <person name="Luo S."/>
            <person name="Chen H."/>
            <person name="Gao J."/>
            <person name="Mao Z."/>
            <person name="Pires J.C."/>
            <person name="Luo M."/>
            <person name="Kudrna D."/>
            <person name="Wing R.A."/>
            <person name="Meyers B.C."/>
            <person name="Yi K."/>
            <person name="Kong H."/>
            <person name="Lavrijsen P."/>
            <person name="Sunseri F."/>
            <person name="Falavigna A."/>
            <person name="Ye Y."/>
            <person name="Leebens-Mack J.H."/>
            <person name="Chen G."/>
        </authorList>
    </citation>
    <scope>NUCLEOTIDE SEQUENCE [LARGE SCALE GENOMIC DNA]</scope>
    <source>
        <strain evidence="7">cv. DH0086</strain>
    </source>
</reference>
<dbReference type="GO" id="GO:0005634">
    <property type="term" value="C:nucleus"/>
    <property type="evidence" value="ECO:0007669"/>
    <property type="project" value="UniProtKB-ARBA"/>
</dbReference>
<gene>
    <name evidence="6" type="ORF">A4U43_C01F30990</name>
</gene>
<evidence type="ECO:0000256" key="1">
    <source>
        <dbReference type="ARBA" id="ARBA00022801"/>
    </source>
</evidence>
<dbReference type="Gene3D" id="3.40.50.1000">
    <property type="entry name" value="HAD superfamily/HAD-like"/>
    <property type="match status" value="1"/>
</dbReference>
<evidence type="ECO:0000313" key="7">
    <source>
        <dbReference type="Proteomes" id="UP000243459"/>
    </source>
</evidence>
<keyword evidence="7" id="KW-1185">Reference proteome</keyword>
<comment type="similarity">
    <text evidence="4">Belongs to the CTDSPL2 family.</text>
</comment>
<dbReference type="OrthoDB" id="277011at2759"/>
<dbReference type="InterPro" id="IPR011948">
    <property type="entry name" value="Dullard_phosphatase"/>
</dbReference>
<dbReference type="NCBIfam" id="TIGR02251">
    <property type="entry name" value="HIF-SF_euk"/>
    <property type="match status" value="1"/>
</dbReference>
<dbReference type="FunFam" id="3.40.50.1000:FF:000015">
    <property type="entry name" value="CTD small phosphatase-like protein 2"/>
    <property type="match status" value="1"/>
</dbReference>
<dbReference type="InterPro" id="IPR004274">
    <property type="entry name" value="FCP1_dom"/>
</dbReference>
<evidence type="ECO:0000259" key="5">
    <source>
        <dbReference type="PROSITE" id="PS50969"/>
    </source>
</evidence>
<dbReference type="PANTHER" id="PTHR12210">
    <property type="entry name" value="DULLARD PROTEIN PHOSPHATASE"/>
    <property type="match status" value="1"/>
</dbReference>
<dbReference type="InterPro" id="IPR036412">
    <property type="entry name" value="HAD-like_sf"/>
</dbReference>
<feature type="domain" description="FCP1 homology" evidence="5">
    <location>
        <begin position="197"/>
        <end position="356"/>
    </location>
</feature>
<protein>
    <recommendedName>
        <fullName evidence="5">FCP1 homology domain-containing protein</fullName>
    </recommendedName>
</protein>